<dbReference type="SUPFAM" id="SSF48726">
    <property type="entry name" value="Immunoglobulin"/>
    <property type="match status" value="21"/>
</dbReference>
<dbReference type="PANTHER" id="PTHR13817:SF166">
    <property type="entry name" value="NEURONAL IGCAM-RELATED"/>
    <property type="match status" value="1"/>
</dbReference>
<feature type="domain" description="Ig-like" evidence="18">
    <location>
        <begin position="4534"/>
        <end position="4626"/>
    </location>
</feature>
<dbReference type="GO" id="GO:0045989">
    <property type="term" value="P:positive regulation of striated muscle contraction"/>
    <property type="evidence" value="ECO:0007669"/>
    <property type="project" value="UniProtKB-ARBA"/>
</dbReference>
<dbReference type="CDD" id="cd00096">
    <property type="entry name" value="Ig"/>
    <property type="match status" value="3"/>
</dbReference>
<dbReference type="EMBL" id="CAJFCJ010000014">
    <property type="protein sequence ID" value="CAD5121391.1"/>
    <property type="molecule type" value="Genomic_DNA"/>
</dbReference>
<feature type="domain" description="Fibronectin type-III" evidence="19">
    <location>
        <begin position="413"/>
        <end position="508"/>
    </location>
</feature>
<feature type="region of interest" description="Disordered" evidence="14">
    <location>
        <begin position="1891"/>
        <end position="2179"/>
    </location>
</feature>
<feature type="domain" description="Ig-like" evidence="18">
    <location>
        <begin position="2403"/>
        <end position="2470"/>
    </location>
</feature>
<evidence type="ECO:0000256" key="10">
    <source>
        <dbReference type="ARBA" id="ARBA00023319"/>
    </source>
</evidence>
<gene>
    <name evidence="20" type="ORF">DGYR_LOCUS9351</name>
</gene>
<evidence type="ECO:0000256" key="13">
    <source>
        <dbReference type="SAM" id="Coils"/>
    </source>
</evidence>
<feature type="domain" description="Fibronectin type-III" evidence="19">
    <location>
        <begin position="818"/>
        <end position="913"/>
    </location>
</feature>
<feature type="domain" description="Ig-like" evidence="18">
    <location>
        <begin position="2176"/>
        <end position="2262"/>
    </location>
</feature>
<dbReference type="SMART" id="SM00408">
    <property type="entry name" value="IGc2"/>
    <property type="match status" value="14"/>
</dbReference>
<evidence type="ECO:0000259" key="15">
    <source>
        <dbReference type="PROSITE" id="PS50002"/>
    </source>
</evidence>
<feature type="compositionally biased region" description="Low complexity" evidence="14">
    <location>
        <begin position="2277"/>
        <end position="2290"/>
    </location>
</feature>
<feature type="region of interest" description="Disordered" evidence="14">
    <location>
        <begin position="1636"/>
        <end position="1662"/>
    </location>
</feature>
<dbReference type="InterPro" id="IPR011009">
    <property type="entry name" value="Kinase-like_dom_sf"/>
</dbReference>
<evidence type="ECO:0000256" key="5">
    <source>
        <dbReference type="ARBA" id="ARBA00022553"/>
    </source>
</evidence>
<dbReference type="Gene3D" id="2.30.29.30">
    <property type="entry name" value="Pleckstrin-homology domain (PH domain)/Phosphotyrosine-binding domain (PTB)"/>
    <property type="match status" value="1"/>
</dbReference>
<dbReference type="Gene3D" id="3.30.200.20">
    <property type="entry name" value="Phosphorylase Kinase, domain 1"/>
    <property type="match status" value="1"/>
</dbReference>
<dbReference type="InterPro" id="IPR003598">
    <property type="entry name" value="Ig_sub2"/>
</dbReference>
<dbReference type="GO" id="GO:0005085">
    <property type="term" value="F:guanyl-nucleotide exchange factor activity"/>
    <property type="evidence" value="ECO:0007669"/>
    <property type="project" value="InterPro"/>
</dbReference>
<feature type="compositionally biased region" description="Basic and acidic residues" evidence="14">
    <location>
        <begin position="1891"/>
        <end position="1945"/>
    </location>
</feature>
<dbReference type="GO" id="GO:0060298">
    <property type="term" value="P:positive regulation of sarcomere organization"/>
    <property type="evidence" value="ECO:0007669"/>
    <property type="project" value="UniProtKB-ARBA"/>
</dbReference>
<feature type="compositionally biased region" description="Polar residues" evidence="14">
    <location>
        <begin position="3568"/>
        <end position="3577"/>
    </location>
</feature>
<feature type="region of interest" description="Disordered" evidence="14">
    <location>
        <begin position="5061"/>
        <end position="5089"/>
    </location>
</feature>
<dbReference type="Gene3D" id="1.20.900.10">
    <property type="entry name" value="Dbl homology (DH) domain"/>
    <property type="match status" value="1"/>
</dbReference>
<feature type="region of interest" description="Disordered" evidence="14">
    <location>
        <begin position="2835"/>
        <end position="2865"/>
    </location>
</feature>
<feature type="domain" description="Fibronectin type-III" evidence="19">
    <location>
        <begin position="4190"/>
        <end position="4289"/>
    </location>
</feature>
<dbReference type="Pfam" id="PF07679">
    <property type="entry name" value="I-set"/>
    <property type="match status" value="21"/>
</dbReference>
<evidence type="ECO:0000256" key="7">
    <source>
        <dbReference type="ARBA" id="ARBA00022741"/>
    </source>
</evidence>
<feature type="domain" description="SH3" evidence="15">
    <location>
        <begin position="2871"/>
        <end position="2930"/>
    </location>
</feature>
<feature type="domain" description="Fibronectin type-III" evidence="19">
    <location>
        <begin position="1119"/>
        <end position="1210"/>
    </location>
</feature>
<feature type="domain" description="Ig-like" evidence="18">
    <location>
        <begin position="1543"/>
        <end position="1635"/>
    </location>
</feature>
<dbReference type="PROSITE" id="PS50835">
    <property type="entry name" value="IG_LIKE"/>
    <property type="match status" value="12"/>
</dbReference>
<dbReference type="InterPro" id="IPR013098">
    <property type="entry name" value="Ig_I-set"/>
</dbReference>
<dbReference type="Proteomes" id="UP000549394">
    <property type="component" value="Unassembled WGS sequence"/>
</dbReference>
<feature type="compositionally biased region" description="Polar residues" evidence="14">
    <location>
        <begin position="5323"/>
        <end position="5339"/>
    </location>
</feature>
<evidence type="ECO:0000259" key="16">
    <source>
        <dbReference type="PROSITE" id="PS50010"/>
    </source>
</evidence>
<dbReference type="InterPro" id="IPR003961">
    <property type="entry name" value="FN3_dom"/>
</dbReference>
<evidence type="ECO:0000256" key="9">
    <source>
        <dbReference type="ARBA" id="ARBA00023157"/>
    </source>
</evidence>
<dbReference type="PROSITE" id="PS00108">
    <property type="entry name" value="PROTEIN_KINASE_ST"/>
    <property type="match status" value="1"/>
</dbReference>
<dbReference type="FunFam" id="2.60.40.10:FF:000107">
    <property type="entry name" value="Myosin, light chain kinase a"/>
    <property type="match status" value="2"/>
</dbReference>
<feature type="compositionally biased region" description="Basic and acidic residues" evidence="14">
    <location>
        <begin position="1431"/>
        <end position="1449"/>
    </location>
</feature>
<evidence type="ECO:0000259" key="18">
    <source>
        <dbReference type="PROSITE" id="PS50835"/>
    </source>
</evidence>
<keyword evidence="3 11" id="KW-0728">SH3 domain</keyword>
<feature type="compositionally biased region" description="Acidic residues" evidence="14">
    <location>
        <begin position="1946"/>
        <end position="1980"/>
    </location>
</feature>
<dbReference type="FunFam" id="2.60.40.10:FF:000056">
    <property type="entry name" value="twitchin isoform X4"/>
    <property type="match status" value="2"/>
</dbReference>
<dbReference type="PROSITE" id="PS50002">
    <property type="entry name" value="SH3"/>
    <property type="match status" value="1"/>
</dbReference>
<reference evidence="20 21" key="1">
    <citation type="submission" date="2020-08" db="EMBL/GenBank/DDBJ databases">
        <authorList>
            <person name="Hejnol A."/>
        </authorList>
    </citation>
    <scope>NUCLEOTIDE SEQUENCE [LARGE SCALE GENOMIC DNA]</scope>
</reference>
<dbReference type="InterPro" id="IPR008271">
    <property type="entry name" value="Ser/Thr_kinase_AS"/>
</dbReference>
<dbReference type="Pfam" id="PF07653">
    <property type="entry name" value="SH3_2"/>
    <property type="match status" value="1"/>
</dbReference>
<dbReference type="PANTHER" id="PTHR13817">
    <property type="entry name" value="TITIN"/>
    <property type="match status" value="1"/>
</dbReference>
<feature type="region of interest" description="Disordered" evidence="14">
    <location>
        <begin position="2272"/>
        <end position="2310"/>
    </location>
</feature>
<feature type="compositionally biased region" description="Basic and acidic residues" evidence="14">
    <location>
        <begin position="2855"/>
        <end position="2865"/>
    </location>
</feature>
<evidence type="ECO:0000256" key="3">
    <source>
        <dbReference type="ARBA" id="ARBA00022443"/>
    </source>
</evidence>
<dbReference type="InterPro" id="IPR011993">
    <property type="entry name" value="PH-like_dom_sf"/>
</dbReference>
<dbReference type="SUPFAM" id="SSF49265">
    <property type="entry name" value="Fibronectin type III"/>
    <property type="match status" value="10"/>
</dbReference>
<dbReference type="PROSITE" id="PS00107">
    <property type="entry name" value="PROTEIN_KINASE_ATP"/>
    <property type="match status" value="1"/>
</dbReference>
<dbReference type="PROSITE" id="PS50853">
    <property type="entry name" value="FN3"/>
    <property type="match status" value="16"/>
</dbReference>
<dbReference type="Gene3D" id="2.30.30.40">
    <property type="entry name" value="SH3 Domains"/>
    <property type="match status" value="1"/>
</dbReference>
<keyword evidence="10" id="KW-0393">Immunoglobulin domain</keyword>
<feature type="compositionally biased region" description="Acidic residues" evidence="14">
    <location>
        <begin position="2133"/>
        <end position="2151"/>
    </location>
</feature>
<feature type="domain" description="Ig-like" evidence="18">
    <location>
        <begin position="5113"/>
        <end position="5197"/>
    </location>
</feature>
<feature type="compositionally biased region" description="Basic and acidic residues" evidence="14">
    <location>
        <begin position="2152"/>
        <end position="2179"/>
    </location>
</feature>
<dbReference type="SMART" id="SM00060">
    <property type="entry name" value="FN3"/>
    <property type="match status" value="16"/>
</dbReference>
<feature type="domain" description="Ig-like" evidence="18">
    <location>
        <begin position="2304"/>
        <end position="2398"/>
    </location>
</feature>
<dbReference type="InterPro" id="IPR003599">
    <property type="entry name" value="Ig_sub"/>
</dbReference>
<comment type="similarity">
    <text evidence="2">Belongs to the protein kinase superfamily. CAMK Ser/Thr protein kinase family.</text>
</comment>
<feature type="domain" description="Protein kinase" evidence="17">
    <location>
        <begin position="5372"/>
        <end position="5627"/>
    </location>
</feature>
<dbReference type="SUPFAM" id="SSF50044">
    <property type="entry name" value="SH3-domain"/>
    <property type="match status" value="1"/>
</dbReference>
<feature type="domain" description="Fibronectin type-III" evidence="19">
    <location>
        <begin position="616"/>
        <end position="711"/>
    </location>
</feature>
<sequence>MFFNNERYNIRHDEESGIVTLLVKNVSSHDEGCYTCRAENSEGVATTTAFLVVRGNDGYTPLTYERSTEEETSQIQVTKTDKAAVIEEYITRVEEFEEESIEEKKEAPKITYPEELLEELKRTKQGSLVYIEAQVTGYPRPKINWFFKDQKLTTSSNIFLQYDDNYAFLKLSNVQGVHSGIYKLLAENSHGRDTAEFSVKIRTVPSSPRNLQAIEVSRDYVVLQWEEPENDGDEKITGYHIDKLLTASPTKTWVNAGYVDSSVKKYKASRLFEYSEYLFRVACENRIGLSEFIELAESITVKLPFDAPGPPQNLEFEEINKDFVILKWDQPECDGGSEITQYIVEKSEVIRYSNSWNIVETLKPTERRLKVDKLFLGNSYNFRITAENRVGPSKPLQTKEPITTKLPFDKPSPPLNLRPIEINRDSVYLEWDKPESDGGNEITNYVIEKRDAKRPGWIFIVDLPARESKYKATRLFEGNEYFFRIYAENEAGTSEPFEMEKPILARLPYDEPNAPKNLKVKETWSDYVVLEWDNPDFDGGSPITNFIIEKKENSLPTWMKCGRVNSATHEFKVDNLFQRTSYFFRIFAENEVGLSKTSAEIFEPIQPRLPFNVPQAPSNFHVVSYNVDKIKIEWEKPEDDGGSPIERFVIEKREISRPIWLQSGAVPANVTTFTLDNLFEGESYLFRIAAENKAGRSVYLENEDPVTAKLPFDKPASPQNFTKTKIWKDYIELQWESPSEDGGSKVTGYILEMKDGLEVSFKRLCKLDANINSFVVKNLKENREYDFRLFAVNDAGASTRPAQIDGIRTKLPFDKPSKPASISANELGPGKISVNWEKSEKDGGSEILGYVIEVCEFANLEYRKVKTTSADENNVEIDTLQPNERYFVRVSAKNEAGVGEYCELEKPVCARRPPTAPSAVRNLQVQRADEKRISLAWDEPETDGGNHILGYILEISEDGGEFTVAADVPAFKNFYDFENLQVNTGYKFRISAKNPQGQGPVIELNEPSYLVKPISRPSTPTNFTAVPTVKEVVLSWDVISNDSNRPDTFVIELSRNNGRWEYVDEIPSDQAKFNVSNLRSQYDLQFRIYAQNKAGKSKPIQLAESVRLLEELTSDILDAPKSVSVKNVTESALTLEWIEPDESKNLQYIVEGRKTTETEFQLVKKTDKPSAIIENLSPNEKYIFQVKSVNETSSSENAAVLDEPVCTKAIVKDTEEVKEVATVTEPPLNLRLKETKSNEITVEWDKPESLDKVESFIVQYKKEGKKKWKEGVVVDLQDSLVHLTNLDEDKVYEISVAAKLSSGDLISSDTIKAKTIVSEKSPNDKLPKLENLPDDIKIKAGDDLLLSCKSTGTPGPEISFYKNDKKIKTKKSDKRIKVDWDMDADKYTLTIKEANPDDSGEYKVVAENEHGKQEKLIKISIDEEKQLANESELKEKPKPMEELKVKEANSKSISIEWQKPENFDNLEAIVVEYREQGKKEWKEAAVISSNETGYTLDKLKENKPYEIAIVSKGSDGQLSSPQIVEVNTTPVAEEKPEVKGKVPEVAELPDEIHQHPGDVIEISCRVSGEPEPEVQFLKNGKTIKPKKDKRIKIDWDMKTNVYKLKISDCTCKDSGEYKITAENNLGTLEKTVKVSIEEKPKEKEPSSKEEEPKSSLEENIPKIKDVQDNFSLKTGETMKISCHLEGEPEPEIKFVKDGKTIKVKKNERMKLDWDMENNIHTLSIKEVSTEDSGTYLIKAENKFGKAEKEVKVQIIEEKKNTEEDKLKKAEEIEKRKPKIVNLPEKINLETGKPIEISFKSQGDPEPEIKFMKDSKQLKPKKDSRIKIDWNMDNGQYSLIIKDAILSDSGDYVILSENEFGKIEKSIKVDIEEPKKLEKEVNEIKEEVVAENVEELKETPDHSAKSLEEASVEPEKVATEKAPDVIKDEEKYKKKQPKSESSKSEESSEESSSEEETSSESETESSSEESSSEEETSSEEESASKSESSVAEKPSTKLKEGTVEAEKKPEAEKDKDKKIEEIQPTPVEETATISKSENEDLQSQPKSEEVKVKEPEKVEKQEKIEEASMEKPEIVEKQEKIIEEPEIVEKQEKIKEEPEKVEKQENKEQKPSETEKVEDMKSESTESSTGSETSSEETSSEESDSSEESTETESEKSEKVSASEKKKESSPKPKPMPEIKIKLLNKDNNLSVEEGEELILSCAIVGGNEVKVVWMKDGKKLAGNSRILLDSKNDEYSLKIPKINKEDAGEYQLVVSSEDQKLEQPFSVKITEKPVVQDSSETSSEAASSSEKTSEESDESEENKPEFVLLPEDVTASPGETIKLKCKVNASADIDVKWLKSNVVINTKKMAFKNTKQSWEVETDEYTLLICDCKPSDSGQYSIQATTDDDSIVHNFSVNVVEIVENPRKPRPEISWTKSGKDVKSKKRFKLSETEGGVVLKIKNAHVEDSGEYTIVATNKGGKVTSNFQLSVEKKKEKEVKPEKKAPEILEKPEESITIQEQESVSIAAKIEGLNECEISILKDGNEIQKDNIQVLVQDNTVSLKFDEVKVIDSGEYAIKATNSQGSCLCSAKIAVIQSQSEEKKEQEISEVAEEIVPEVEISNEAEIVKKAPEIVDKPEEHLKVNQFQDACIKARIQGLEESNLTVQKDGKDVPKDRLEIRVEEDMITVQFNQVELIDSGEYSIKATNTEGSCLCSTKIEVIESKVQEKQVEESSCTESTVETLSEDTASEKLKETLEAPKILEQLEDSLNINEFESLSFSTKIQGLEESVVSVLKDGKEIKTGDKVQIHVKDDFVSVRFEEIQAEDGGIYSIRASNNAGTCQSAVTVNVIECSESDDEDSSKQRDSQEALEVPSTEKETSEEIFSDDGKEAKKYFKALTDYNPTDTDGLALVEGQEVEVLDSNNPEKWLCKDSLKTGWVPPSYLVQPKEEKLDTRSPREVFRDDVIQIKDKDQEAMVKRRYALTELIESERDYIRELERVLDGYYNLLKSDEVPECLKDKQNFAFGPLPEIFKFHKDEFLESLYQTTTEGDSIGQAFIDHALQFSRYIPYLVDRKSVKDLLALEDAENFLKEVQSQDSKKPNLVNGLQLPFNRLDDYVKVLRDLIKYNTRAGQTVTKLDDAVKMLLDLKIQAEKFNLLNSIKNYDNLKDLCLFDRYDTLTVWSDTPKPSAKGKERKVFLFEDRLLITKMRKDENDLPIFDFQSEIMIEDIWLDEHLDEPTRFALPFVNNKKGRWTFEAKNEFIKKAWCDDIKKLLCKRGLLEDGTSKPKLLSNLQSVNVEMGKEVNFVIKASSIPYPTCIWFLNDKPLKSSKHCKINSSSDNFELHLLRTVPEMSGSLKVRLENKNGSIEDECKVVIRPEGVFEDGTTLPKIESKLKKVEIFESESAEFTIKTSGLPEVDVEWSLNDKLIKDSDLEHEINKDSLKILNTNKSIEGTIKVTVSNKNGKIEDSCELIVKEVVLNCDFSNLKNFEVKSGEDIKFGVKVSSKPKPIIRLLKDGKEITKNEKYSIKYEKETITVKVKKVSTEEIGTYEIFVKCLNKEKTGTFGLELVKEIVEDKIDEKTVEPEQSIQNQLENGIKKTKEEKDEKEKKKQDNDEENAENKKDIEVEEGKKKKLKDDEDGKKSKGRRGSKDSDNSSKAKKKKDEAKTKDKTEKKKGKDDTDERKTKNRRESKDSITSEESSKKKKKENGEVKRSKKSPDAEAEKDKEKKRKSSKDSIISDDSDKKKKSKKDEVDGDEKKVKSDKKKKKSVEPIFPPLIDTHLKDLKTTEDFQIKLSCKYTADEPAKTTWMKDGQEIIKSDRYHYKNRLGSASLIIEKTVLEDTGTYTLVLENEGGSSESNCKVRIEEDEIKRSTKPIFETALQDAEIRRGYTYMFNAVVSGTPKPEVEWFYNSRPIYETERIRTEAVENRCSLIISKCMKMDAGDYSCKISNAAGQSRTSAYLSIIDDEEKIVEDNNDMGYKPTLSKKLSTQDIIVGMTAKFECKALGEPKPTAIWKKDGVVIEETLRIRTVRVNNSYQLIIEDAEVDDYGEYEVILENSFGSISSTAKLFVEAPKKLKKPKKHAIFQLPPTMPLVKPDMTDVKEKSFKMSWPEATYGPNVAVSEVTYAVERRELPSGDWTEAKKDIKETYLLIDDYEIDRDYMYRVKAQNTAGFSEPTLSLTYFAKIVEKPKEKVDFDKHKAKLPPRAPWNAPQVSDVTADSLKLEWDEATVPSQAVTTEILYTIERRCPPSKNWIELVTDLKEATYTFKGYKPEKDYLFRVKAFNKYGTSDPSMSTQVFAKPPEAEKKEQKKLEETIKSKVKPRTIWEKPTISDVTDNSLALKWKASSLPAYAMQVPIWYIVEKRVPPGKDWIEVVSDTKETTYNITKVDRNKDVYYRVKAANQFGISEPSMPAMLKRKEVKDEEQIEKPKKSKQDKENEARTKKIPEHLRIAPEFIGQMDDTQYGVETKIMKIRTAIKAYPDPKIIWYFNKEKLYMGEKYCSSLAASGELILEINNFSWSDVGEYKIHVENEVGSANQDIKVDMADPPTFLEPMKDQIFNLRSTGKLECRVFGIPYPDVEFKKDWRVIADSHRVKIRREEYDHWTLSVDNAIRLDEGVYECVLSNVAGKVYCTANVKVSVKANYIRDLKFNPCHIEDYFHVIDEIGRGSYGVVRRVIEKNSGYQYAAKFLRYSDPALREELTTELEVMTYLDHHNIAQLQDGYDDKKRLVIVTEILTGGELLPKIVKDDSFTESEAAHYLKQLLLAVEHIHSKNIVHLDLKPENLLLTNSSSEEIKLIDFGFARKLNPRLPLHAKYCTPEFAAPEVADNQPISTSADMWNVGIIAYILLSGSSPFANESDRDALLNVAKADWNFNDSFSTVSGEAKDFISRLLVKDPRKRITASQAIDHPFIDLSNRRGLGDKINLERHKSYIFRRKCQRGLRSIKTMVEPRSINDIINGPMTVPALQLPEISEPDGFFSPPRTRASSVFSCATDFQEAGAAGMLEIMGPPSMITSAAPSTIGSGSSSDWEKEYEDEDTWYEWSAAYQSGPEAQLLPAEDVKFNVRMARYRRASSKTSVRSRSRRERQDLRDLEREAEDNAVVERKPKKTSLWHLKNSADTQEALPPIFKTKINDKAYNVGEPCTVSVYVIGNPSPTVSWYRNDEILTQGGRVRTWDDGKGRHTLTILQTKPNDFGVFKCIARNKYGKVTCRARMLLGDHPSRPGRPHVTSISDIEAFLIWEEPEQDGNSYILSYRIDYIKLGDKRWTTATYSIDECALVKGLRRDTTYRFRVSALNKFGISPYSWASIEVKTKAKGAPSINIDSTTKKILLRSRQATCQPSPEATPTPSRETSVEREKVKSVEGEGFVEQEVFLQEKVDPEKYLKFGSEVWRGRYSLIRDCSNKTGSQNDKRVVKIVSYDEWKHEDCLREYEMLKAVRQEHIVRLFEAYLYKDFLFLVLEKLSGENIARTLSLRNKYTEYHVTSVMKQVLDALQFLHHRGIVHLNLQPDNVITVSPRRYDIKLIDFGRSRKITSYEGIKVMREGTAEFMAPEKVINDYVGVPADIWGAGVLAFVLLSGVSPFRGEDERETFSNIKHVRYNAHEIYHNVTKYGLKFIYQIFKRKPKNRITTEECLEHRWLQLSPQLIQQRRSTIFTTDRLRNFEESYISRRMTGSKTSDELIKLYGKSAGAFDDFEFDE</sequence>
<evidence type="ECO:0000256" key="12">
    <source>
        <dbReference type="PROSITE-ProRule" id="PRU10141"/>
    </source>
</evidence>
<keyword evidence="13" id="KW-0175">Coiled coil</keyword>
<evidence type="ECO:0000313" key="21">
    <source>
        <dbReference type="Proteomes" id="UP000549394"/>
    </source>
</evidence>
<comment type="caution">
    <text evidence="20">The sequence shown here is derived from an EMBL/GenBank/DDBJ whole genome shotgun (WGS) entry which is preliminary data.</text>
</comment>
<keyword evidence="4" id="KW-0963">Cytoplasm</keyword>
<dbReference type="PROSITE" id="PS50010">
    <property type="entry name" value="DH_2"/>
    <property type="match status" value="1"/>
</dbReference>
<dbReference type="InterPro" id="IPR007110">
    <property type="entry name" value="Ig-like_dom"/>
</dbReference>
<dbReference type="SMART" id="SM00220">
    <property type="entry name" value="S_TKc"/>
    <property type="match status" value="2"/>
</dbReference>
<feature type="domain" description="Fibronectin type-III" evidence="19">
    <location>
        <begin position="1016"/>
        <end position="1111"/>
    </location>
</feature>
<feature type="compositionally biased region" description="Basic residues" evidence="14">
    <location>
        <begin position="5061"/>
        <end position="5072"/>
    </location>
</feature>
<feature type="compositionally biased region" description="Basic and acidic residues" evidence="14">
    <location>
        <begin position="3579"/>
        <end position="3710"/>
    </location>
</feature>
<dbReference type="Gene3D" id="1.10.510.10">
    <property type="entry name" value="Transferase(Phosphotransferase) domain 1"/>
    <property type="match status" value="2"/>
</dbReference>
<feature type="region of interest" description="Disordered" evidence="14">
    <location>
        <begin position="5323"/>
        <end position="5344"/>
    </location>
</feature>
<dbReference type="InterPro" id="IPR035899">
    <property type="entry name" value="DBL_dom_sf"/>
</dbReference>
<dbReference type="FunFam" id="2.60.40.10:FF:000425">
    <property type="entry name" value="Myosin light chain kinase"/>
    <property type="match status" value="1"/>
</dbReference>
<dbReference type="InterPro" id="IPR055251">
    <property type="entry name" value="SOS1_NGEF_PH"/>
</dbReference>
<feature type="domain" description="Ig-like" evidence="18">
    <location>
        <begin position="1327"/>
        <end position="1420"/>
    </location>
</feature>
<dbReference type="InterPro" id="IPR000719">
    <property type="entry name" value="Prot_kinase_dom"/>
</dbReference>
<keyword evidence="7 12" id="KW-0547">Nucleotide-binding</keyword>
<feature type="coiled-coil region" evidence="13">
    <location>
        <begin position="1745"/>
        <end position="1775"/>
    </location>
</feature>
<feature type="domain" description="Fibronectin type-III" evidence="19">
    <location>
        <begin position="1226"/>
        <end position="1318"/>
    </location>
</feature>
<feature type="region of interest" description="Disordered" evidence="14">
    <location>
        <begin position="3565"/>
        <end position="3753"/>
    </location>
</feature>
<dbReference type="GO" id="GO:0004672">
    <property type="term" value="F:protein kinase activity"/>
    <property type="evidence" value="ECO:0007669"/>
    <property type="project" value="InterPro"/>
</dbReference>
<feature type="compositionally biased region" description="Basic and acidic residues" evidence="14">
    <location>
        <begin position="1806"/>
        <end position="1821"/>
    </location>
</feature>
<dbReference type="SUPFAM" id="SSF48065">
    <property type="entry name" value="DBL homology domain (DH-domain)"/>
    <property type="match status" value="1"/>
</dbReference>
<dbReference type="FunFam" id="2.60.40.10:FF:000127">
    <property type="entry name" value="titin isoform X1"/>
    <property type="match status" value="1"/>
</dbReference>
<feature type="domain" description="Fibronectin type-III" evidence="19">
    <location>
        <begin position="514"/>
        <end position="610"/>
    </location>
</feature>
<accession>A0A7I8W022</accession>
<dbReference type="InterPro" id="IPR000219">
    <property type="entry name" value="DH_dom"/>
</dbReference>
<dbReference type="SMART" id="SM00409">
    <property type="entry name" value="IG"/>
    <property type="match status" value="18"/>
</dbReference>
<feature type="domain" description="Fibronectin type-III" evidence="19">
    <location>
        <begin position="4312"/>
        <end position="4407"/>
    </location>
</feature>
<feature type="domain" description="Ig-like" evidence="18">
    <location>
        <begin position="3759"/>
        <end position="3848"/>
    </location>
</feature>
<name>A0A7I8W022_9ANNE</name>
<dbReference type="InterPro" id="IPR001452">
    <property type="entry name" value="SH3_domain"/>
</dbReference>
<feature type="domain" description="DH" evidence="16">
    <location>
        <begin position="2959"/>
        <end position="3136"/>
    </location>
</feature>
<dbReference type="Pfam" id="PF00041">
    <property type="entry name" value="fn3"/>
    <property type="match status" value="13"/>
</dbReference>
<feature type="domain" description="Fibronectin type-III" evidence="19">
    <location>
        <begin position="919"/>
        <end position="1014"/>
    </location>
</feature>
<dbReference type="GO" id="GO:0030017">
    <property type="term" value="C:sarcomere"/>
    <property type="evidence" value="ECO:0007669"/>
    <property type="project" value="UniProtKB-ARBA"/>
</dbReference>
<proteinExistence type="inferred from homology"/>
<dbReference type="InterPro" id="IPR036179">
    <property type="entry name" value="Ig-like_dom_sf"/>
</dbReference>
<dbReference type="InterPro" id="IPR050964">
    <property type="entry name" value="Striated_Muscle_Regulatory"/>
</dbReference>
<feature type="domain" description="Ig-like" evidence="18">
    <location>
        <begin position="3860"/>
        <end position="3948"/>
    </location>
</feature>
<dbReference type="InterPro" id="IPR036116">
    <property type="entry name" value="FN3_sf"/>
</dbReference>
<feature type="domain" description="Fibronectin type-III" evidence="19">
    <location>
        <begin position="5210"/>
        <end position="5303"/>
    </location>
</feature>
<evidence type="ECO:0000259" key="19">
    <source>
        <dbReference type="PROSITE" id="PS50853"/>
    </source>
</evidence>
<feature type="domain" description="Fibronectin type-III" evidence="19">
    <location>
        <begin position="717"/>
        <end position="812"/>
    </location>
</feature>
<evidence type="ECO:0000256" key="2">
    <source>
        <dbReference type="ARBA" id="ARBA00006692"/>
    </source>
</evidence>
<evidence type="ECO:0000259" key="17">
    <source>
        <dbReference type="PROSITE" id="PS50011"/>
    </source>
</evidence>
<dbReference type="Pfam" id="PF00621">
    <property type="entry name" value="RhoGEF"/>
    <property type="match status" value="1"/>
</dbReference>
<feature type="compositionally biased region" description="Basic and acidic residues" evidence="14">
    <location>
        <begin position="3725"/>
        <end position="3744"/>
    </location>
</feature>
<evidence type="ECO:0000256" key="4">
    <source>
        <dbReference type="ARBA" id="ARBA00022490"/>
    </source>
</evidence>
<dbReference type="OrthoDB" id="2570713at2759"/>
<organism evidence="20 21">
    <name type="scientific">Dimorphilus gyrociliatus</name>
    <dbReference type="NCBI Taxonomy" id="2664684"/>
    <lineage>
        <taxon>Eukaryota</taxon>
        <taxon>Metazoa</taxon>
        <taxon>Spiralia</taxon>
        <taxon>Lophotrochozoa</taxon>
        <taxon>Annelida</taxon>
        <taxon>Polychaeta</taxon>
        <taxon>Polychaeta incertae sedis</taxon>
        <taxon>Dinophilidae</taxon>
        <taxon>Dimorphilus</taxon>
    </lineage>
</organism>
<dbReference type="InterPro" id="IPR001849">
    <property type="entry name" value="PH_domain"/>
</dbReference>
<evidence type="ECO:0000313" key="20">
    <source>
        <dbReference type="EMBL" id="CAD5121391.1"/>
    </source>
</evidence>
<feature type="compositionally biased region" description="Basic and acidic residues" evidence="14">
    <location>
        <begin position="2045"/>
        <end position="2123"/>
    </location>
</feature>
<dbReference type="SMART" id="SM00325">
    <property type="entry name" value="RhoGEF"/>
    <property type="match status" value="1"/>
</dbReference>
<dbReference type="GO" id="GO:0005524">
    <property type="term" value="F:ATP binding"/>
    <property type="evidence" value="ECO:0007669"/>
    <property type="project" value="UniProtKB-UniRule"/>
</dbReference>
<keyword evidence="8 12" id="KW-0067">ATP-binding</keyword>
<evidence type="ECO:0000256" key="1">
    <source>
        <dbReference type="ARBA" id="ARBA00004496"/>
    </source>
</evidence>
<evidence type="ECO:0000256" key="8">
    <source>
        <dbReference type="ARBA" id="ARBA00022840"/>
    </source>
</evidence>
<dbReference type="SUPFAM" id="SSF50729">
    <property type="entry name" value="PH domain-like"/>
    <property type="match status" value="1"/>
</dbReference>
<feature type="compositionally biased region" description="Basic and acidic residues" evidence="14">
    <location>
        <begin position="1993"/>
        <end position="2020"/>
    </location>
</feature>
<feature type="domain" description="Ig-like" evidence="18">
    <location>
        <begin position="1661"/>
        <end position="1753"/>
    </location>
</feature>
<evidence type="ECO:0000256" key="14">
    <source>
        <dbReference type="SAM" id="MobiDB-lite"/>
    </source>
</evidence>
<dbReference type="FunFam" id="2.60.40.10:FF:000032">
    <property type="entry name" value="palladin isoform X1"/>
    <property type="match status" value="7"/>
</dbReference>
<dbReference type="SMART" id="SM00326">
    <property type="entry name" value="SH3"/>
    <property type="match status" value="1"/>
</dbReference>
<dbReference type="PRINTS" id="PR00014">
    <property type="entry name" value="FNTYPEIII"/>
</dbReference>
<feature type="domain" description="Protein kinase" evidence="17">
    <location>
        <begin position="4646"/>
        <end position="4899"/>
    </location>
</feature>
<feature type="domain" description="Ig-like" evidence="18">
    <location>
        <begin position="108"/>
        <end position="200"/>
    </location>
</feature>
<protein>
    <submittedName>
        <fullName evidence="20">DgyrCDS9913</fullName>
    </submittedName>
</protein>
<feature type="region of interest" description="Disordered" evidence="14">
    <location>
        <begin position="4403"/>
        <end position="4430"/>
    </location>
</feature>
<dbReference type="FunFam" id="2.60.40.10:FF:000003">
    <property type="entry name" value="Titin isoform E"/>
    <property type="match status" value="1"/>
</dbReference>
<keyword evidence="9" id="KW-1015">Disulfide bond</keyword>
<feature type="region of interest" description="Disordered" evidence="14">
    <location>
        <begin position="1431"/>
        <end position="1451"/>
    </location>
</feature>
<dbReference type="PROSITE" id="PS50011">
    <property type="entry name" value="PROTEIN_KINASE_DOM"/>
    <property type="match status" value="2"/>
</dbReference>
<dbReference type="Pfam" id="PF22697">
    <property type="entry name" value="SOS1_NGEF_PH"/>
    <property type="match status" value="1"/>
</dbReference>
<dbReference type="InterPro" id="IPR017441">
    <property type="entry name" value="Protein_kinase_ATP_BS"/>
</dbReference>
<feature type="binding site" evidence="12">
    <location>
        <position position="4675"/>
    </location>
    <ligand>
        <name>ATP</name>
        <dbReference type="ChEBI" id="CHEBI:30616"/>
    </ligand>
</feature>
<dbReference type="SUPFAM" id="SSF56112">
    <property type="entry name" value="Protein kinase-like (PK-like)"/>
    <property type="match status" value="2"/>
</dbReference>
<evidence type="ECO:0000256" key="6">
    <source>
        <dbReference type="ARBA" id="ARBA00022737"/>
    </source>
</evidence>
<feature type="region of interest" description="Disordered" evidence="14">
    <location>
        <begin position="1796"/>
        <end position="1821"/>
    </location>
</feature>
<feature type="domain" description="Fibronectin type-III" evidence="19">
    <location>
        <begin position="1439"/>
        <end position="1532"/>
    </location>
</feature>
<comment type="subcellular location">
    <subcellularLocation>
        <location evidence="1">Cytoplasm</location>
    </subcellularLocation>
</comment>
<keyword evidence="5" id="KW-0597">Phosphoprotein</keyword>
<feature type="domain" description="Fibronectin type-III" evidence="19">
    <location>
        <begin position="4078"/>
        <end position="4176"/>
    </location>
</feature>
<dbReference type="InterPro" id="IPR036028">
    <property type="entry name" value="SH3-like_dom_sf"/>
</dbReference>
<keyword evidence="6" id="KW-0677">Repeat</keyword>
<feature type="domain" description="Fibronectin type-III" evidence="19">
    <location>
        <begin position="207"/>
        <end position="304"/>
    </location>
</feature>
<evidence type="ECO:0000256" key="11">
    <source>
        <dbReference type="PROSITE-ProRule" id="PRU00192"/>
    </source>
</evidence>
<dbReference type="Pfam" id="PF00069">
    <property type="entry name" value="Pkinase"/>
    <property type="match status" value="2"/>
</dbReference>
<dbReference type="InterPro" id="IPR013783">
    <property type="entry name" value="Ig-like_fold"/>
</dbReference>
<feature type="domain" description="Ig-like" evidence="18">
    <location>
        <begin position="3967"/>
        <end position="4055"/>
    </location>
</feature>
<dbReference type="CDD" id="cd00063">
    <property type="entry name" value="FN3"/>
    <property type="match status" value="16"/>
</dbReference>
<dbReference type="SMART" id="SM00233">
    <property type="entry name" value="PH"/>
    <property type="match status" value="1"/>
</dbReference>
<dbReference type="Gene3D" id="2.60.40.10">
    <property type="entry name" value="Immunoglobulins"/>
    <property type="match status" value="37"/>
</dbReference>
<keyword evidence="21" id="KW-1185">Reference proteome</keyword>
<feature type="domain" description="Fibronectin type-III" evidence="19">
    <location>
        <begin position="310"/>
        <end position="407"/>
    </location>
</feature>